<feature type="signal peptide" evidence="1">
    <location>
        <begin position="1"/>
        <end position="24"/>
    </location>
</feature>
<dbReference type="SUPFAM" id="SSF55797">
    <property type="entry name" value="PR-1-like"/>
    <property type="match status" value="1"/>
</dbReference>
<dbReference type="Pfam" id="PF00188">
    <property type="entry name" value="CAP"/>
    <property type="match status" value="1"/>
</dbReference>
<sequence length="260" mass="29390">MMLGIKIVLRLLLVYLAFLHCITADLECKEDIFKEAKDNVDCSYFTNICIKKCQSYQGYTTKCAFATDSFGKKMYNKNGCSCICKGNSNSVITPIGHTLPPVQTVSPVQTAASLNAFRNTILVNHNNYRKLHGVPYLKLNQELNFYAQQRAEMWAQTGMLMKNPFGPGENPYWAYNTAPPNGEDAVNLWYNEIKDWNFKANPETQASPKTEHFAQVIWKSTSELGVGRAYNLNTVYVVCSYYYGGNIFGQYGNNVMPRLA</sequence>
<protein>
    <submittedName>
        <fullName evidence="4">Golgi-associated plant pathogenesis-related protein 1</fullName>
    </submittedName>
</protein>
<keyword evidence="3" id="KW-1185">Reference proteome</keyword>
<evidence type="ECO:0000313" key="4">
    <source>
        <dbReference type="RefSeq" id="XP_065673406.1"/>
    </source>
</evidence>
<evidence type="ECO:0000256" key="1">
    <source>
        <dbReference type="SAM" id="SignalP"/>
    </source>
</evidence>
<dbReference type="PRINTS" id="PR00838">
    <property type="entry name" value="V5ALLERGEN"/>
</dbReference>
<gene>
    <name evidence="4" type="primary">LOC100212373</name>
</gene>
<dbReference type="RefSeq" id="XP_065673406.1">
    <property type="nucleotide sequence ID" value="XM_065817334.1"/>
</dbReference>
<dbReference type="Proteomes" id="UP001652625">
    <property type="component" value="Chromosome 14"/>
</dbReference>
<dbReference type="InterPro" id="IPR035940">
    <property type="entry name" value="CAP_sf"/>
</dbReference>
<dbReference type="GeneID" id="100212373"/>
<dbReference type="InterPro" id="IPR001283">
    <property type="entry name" value="CRISP-related"/>
</dbReference>
<dbReference type="InterPro" id="IPR002413">
    <property type="entry name" value="V5_allergen-like"/>
</dbReference>
<organism evidence="3 4">
    <name type="scientific">Hydra vulgaris</name>
    <name type="common">Hydra</name>
    <name type="synonym">Hydra attenuata</name>
    <dbReference type="NCBI Taxonomy" id="6087"/>
    <lineage>
        <taxon>Eukaryota</taxon>
        <taxon>Metazoa</taxon>
        <taxon>Cnidaria</taxon>
        <taxon>Hydrozoa</taxon>
        <taxon>Hydroidolina</taxon>
        <taxon>Anthoathecata</taxon>
        <taxon>Aplanulata</taxon>
        <taxon>Hydridae</taxon>
        <taxon>Hydra</taxon>
    </lineage>
</organism>
<dbReference type="Gene3D" id="3.40.33.10">
    <property type="entry name" value="CAP"/>
    <property type="match status" value="1"/>
</dbReference>
<keyword evidence="1" id="KW-0732">Signal</keyword>
<dbReference type="PANTHER" id="PTHR10334">
    <property type="entry name" value="CYSTEINE-RICH SECRETORY PROTEIN-RELATED"/>
    <property type="match status" value="1"/>
</dbReference>
<reference evidence="4" key="1">
    <citation type="submission" date="2025-08" db="UniProtKB">
        <authorList>
            <consortium name="RefSeq"/>
        </authorList>
    </citation>
    <scope>IDENTIFICATION</scope>
</reference>
<dbReference type="InterPro" id="IPR034113">
    <property type="entry name" value="SCP_GAPR1-like"/>
</dbReference>
<dbReference type="InterPro" id="IPR014044">
    <property type="entry name" value="CAP_dom"/>
</dbReference>
<dbReference type="SMART" id="SM00198">
    <property type="entry name" value="SCP"/>
    <property type="match status" value="1"/>
</dbReference>
<feature type="domain" description="SCP" evidence="2">
    <location>
        <begin position="116"/>
        <end position="249"/>
    </location>
</feature>
<dbReference type="PRINTS" id="PR00837">
    <property type="entry name" value="V5TPXLIKE"/>
</dbReference>
<dbReference type="CDD" id="cd05382">
    <property type="entry name" value="CAP_GAPR1-like"/>
    <property type="match status" value="1"/>
</dbReference>
<evidence type="ECO:0000259" key="2">
    <source>
        <dbReference type="SMART" id="SM00198"/>
    </source>
</evidence>
<evidence type="ECO:0000313" key="3">
    <source>
        <dbReference type="Proteomes" id="UP001652625"/>
    </source>
</evidence>
<name>A0ABM4DG44_HYDVU</name>
<proteinExistence type="predicted"/>
<feature type="chain" id="PRO_5047002402" evidence="1">
    <location>
        <begin position="25"/>
        <end position="260"/>
    </location>
</feature>
<accession>A0ABM4DG44</accession>